<keyword evidence="2" id="KW-0255">Endonuclease</keyword>
<evidence type="ECO:0000256" key="3">
    <source>
        <dbReference type="ARBA" id="ARBA00022801"/>
    </source>
</evidence>
<reference evidence="5 6" key="1">
    <citation type="submission" date="2021-06" db="EMBL/GenBank/DDBJ databases">
        <title>Staphylococcus lentus K169 genome sequencing.</title>
        <authorList>
            <person name="Sundareshan S."/>
            <person name="Akhila D.S."/>
            <person name="Prachi D."/>
            <person name="Sivakumar R."/>
            <person name="Rajendhran J."/>
            <person name="Isloor S."/>
            <person name="Hegde N.R."/>
        </authorList>
    </citation>
    <scope>NUCLEOTIDE SEQUENCE [LARGE SCALE GENOMIC DNA]</scope>
    <source>
        <strain evidence="5 6">K169</strain>
    </source>
</reference>
<dbReference type="InterPro" id="IPR037057">
    <property type="entry name" value="DNA_rep_MutH/T2_RE_sf"/>
</dbReference>
<evidence type="ECO:0000256" key="1">
    <source>
        <dbReference type="ARBA" id="ARBA00022722"/>
    </source>
</evidence>
<keyword evidence="6" id="KW-1185">Reference proteome</keyword>
<dbReference type="Gene3D" id="3.40.600.10">
    <property type="entry name" value="DNA mismatch repair MutH/Restriction endonuclease, type II"/>
    <property type="match status" value="2"/>
</dbReference>
<feature type="domain" description="DNA mismatch repair MutH/Type II restriction enzyme Sau3AI" evidence="4">
    <location>
        <begin position="48"/>
        <end position="150"/>
    </location>
</feature>
<dbReference type="InterPro" id="IPR011335">
    <property type="entry name" value="Restrct_endonuc-II-like"/>
</dbReference>
<evidence type="ECO:0000256" key="2">
    <source>
        <dbReference type="ARBA" id="ARBA00022759"/>
    </source>
</evidence>
<evidence type="ECO:0000313" key="5">
    <source>
        <dbReference type="EMBL" id="MBU6114291.1"/>
    </source>
</evidence>
<dbReference type="SMART" id="SM00927">
    <property type="entry name" value="MutH"/>
    <property type="match status" value="1"/>
</dbReference>
<dbReference type="CDD" id="cd22355">
    <property type="entry name" value="Sau3AI_C"/>
    <property type="match status" value="1"/>
</dbReference>
<dbReference type="EMBL" id="JAHLZN010000021">
    <property type="protein sequence ID" value="MBU6114291.1"/>
    <property type="molecule type" value="Genomic_DNA"/>
</dbReference>
<evidence type="ECO:0000259" key="4">
    <source>
        <dbReference type="SMART" id="SM00927"/>
    </source>
</evidence>
<name>A0ABS6H119_MAMLE</name>
<keyword evidence="1" id="KW-0540">Nuclease</keyword>
<accession>A0ABS6H119</accession>
<dbReference type="NCBIfam" id="NF040973">
    <property type="entry name" value="restrict_Sau3AI"/>
    <property type="match status" value="1"/>
</dbReference>
<comment type="caution">
    <text evidence="5">The sequence shown here is derived from an EMBL/GenBank/DDBJ whole genome shotgun (WGS) entry which is preliminary data.</text>
</comment>
<evidence type="ECO:0000313" key="6">
    <source>
        <dbReference type="Proteomes" id="UP000770161"/>
    </source>
</evidence>
<sequence>MAKYRTKEEVHNRAREAVGLTIKELNGGYSLKDTKSSVGDAFEKWFGVEKNSDRRPDLIEAGVELKATPIHKIKSGEYRSKERLVLSIINYEELLSETFEESGFLNKNKSLQLAFYENIKGIPKEEWTIKETVLFELLKNPVDLEIIRKDWETIHRYIEQGRAHELSESLTTYLSACTKGKNAKSLRSQPNSEIPAKQRALSFKTGYMSSILNDYVLGDKKVNSIIKDPFELQSKSLEEYIEQCFKPYIGWSIEKLASHFDIQKRDYSINYRIAMAILNLDGKNEKTSQFPKVDEFEKACILLKTVKFNENNVNKENMSFPAFKFKDLANETWIDDEGLPSAAWHIFLLETKFLFFVVKNDGEKDIFKGIKFFTMPEEDVEGPVYKVWQDTVDKIKNGVELKGTRNKNGQLRIKNNFINKSDRMICHIRPHETKSDYSANGKYADKLPTPAKWINKPEGDLYSDSWMTKQCFWINNDYIKKQVQDLL</sequence>
<dbReference type="Proteomes" id="UP000770161">
    <property type="component" value="Unassembled WGS sequence"/>
</dbReference>
<dbReference type="InterPro" id="IPR011337">
    <property type="entry name" value="DNA_rep_MutH/RE_typeII_Sau3AI"/>
</dbReference>
<organism evidence="5 6">
    <name type="scientific">Mammaliicoccus lentus</name>
    <name type="common">Staphylococcus lentus</name>
    <dbReference type="NCBI Taxonomy" id="42858"/>
    <lineage>
        <taxon>Bacteria</taxon>
        <taxon>Bacillati</taxon>
        <taxon>Bacillota</taxon>
        <taxon>Bacilli</taxon>
        <taxon>Bacillales</taxon>
        <taxon>Staphylococcaceae</taxon>
        <taxon>Mammaliicoccus</taxon>
    </lineage>
</organism>
<dbReference type="RefSeq" id="WP_016999512.1">
    <property type="nucleotide sequence ID" value="NZ_CP188068.1"/>
</dbReference>
<proteinExistence type="predicted"/>
<dbReference type="Pfam" id="PF02976">
    <property type="entry name" value="MutH"/>
    <property type="match status" value="1"/>
</dbReference>
<gene>
    <name evidence="5" type="ORF">KQ656_09985</name>
</gene>
<protein>
    <submittedName>
        <fullName evidence="5">DNA mismatch repair protein MutH</fullName>
    </submittedName>
</protein>
<dbReference type="CDD" id="cd22356">
    <property type="entry name" value="Sau3AI_N-like"/>
    <property type="match status" value="1"/>
</dbReference>
<dbReference type="SUPFAM" id="SSF52980">
    <property type="entry name" value="Restriction endonuclease-like"/>
    <property type="match status" value="2"/>
</dbReference>
<keyword evidence="3" id="KW-0378">Hydrolase</keyword>